<gene>
    <name evidence="1" type="ordered locus">zobellia_3303</name>
</gene>
<accession>G0L8A7</accession>
<reference evidence="2" key="1">
    <citation type="submission" date="2009-07" db="EMBL/GenBank/DDBJ databases">
        <title>Complete genome sequence of Zobellia galactanivorans Dsij.</title>
        <authorList>
            <consortium name="Genoscope - CEA"/>
        </authorList>
    </citation>
    <scope>NUCLEOTIDE SEQUENCE [LARGE SCALE GENOMIC DNA]</scope>
    <source>
        <strain evidence="2">DSM 12802 / CCUG 47099 / CIP 106680 / NCIMB 13871 / Dsij</strain>
    </source>
</reference>
<reference evidence="1 2" key="2">
    <citation type="journal article" date="2012" name="Environ. Microbiol.">
        <title>Characterization of the first alginolytic operons in a marine bacterium: from their emergence in marine Flavobacteriia to their independent transfers to marine Proteobacteria and human gut Bacteroides.</title>
        <authorList>
            <person name="Thomas F."/>
            <person name="Barbeyron T."/>
            <person name="Tonon T."/>
            <person name="Genicot S."/>
            <person name="Czjzek M."/>
            <person name="Michel G."/>
        </authorList>
    </citation>
    <scope>NUCLEOTIDE SEQUENCE [LARGE SCALE GENOMIC DNA]</scope>
    <source>
        <strain evidence="2">DSM 12802 / CCUG 47099 / CIP 106680 / NCIMB 13871 / Dsij</strain>
    </source>
</reference>
<protein>
    <recommendedName>
        <fullName evidence="3">DinB-like domain-containing protein</fullName>
    </recommendedName>
</protein>
<organism evidence="1 2">
    <name type="scientific">Zobellia galactanivorans (strain DSM 12802 / CCUG 47099 / CIP 106680 / NCIMB 13871 / Dsij)</name>
    <dbReference type="NCBI Taxonomy" id="63186"/>
    <lineage>
        <taxon>Bacteria</taxon>
        <taxon>Pseudomonadati</taxon>
        <taxon>Bacteroidota</taxon>
        <taxon>Flavobacteriia</taxon>
        <taxon>Flavobacteriales</taxon>
        <taxon>Flavobacteriaceae</taxon>
        <taxon>Zobellia</taxon>
    </lineage>
</organism>
<name>G0L8A7_ZOBGA</name>
<keyword evidence="2" id="KW-1185">Reference proteome</keyword>
<evidence type="ECO:0008006" key="3">
    <source>
        <dbReference type="Google" id="ProtNLM"/>
    </source>
</evidence>
<dbReference type="KEGG" id="zga:ZOBELLIA_3303"/>
<evidence type="ECO:0000313" key="1">
    <source>
        <dbReference type="EMBL" id="CAZ97441.1"/>
    </source>
</evidence>
<proteinExistence type="predicted"/>
<dbReference type="HOGENOM" id="CLU_2793198_0_0_10"/>
<dbReference type="EMBL" id="FP476056">
    <property type="protein sequence ID" value="CAZ97441.1"/>
    <property type="molecule type" value="Genomic_DNA"/>
</dbReference>
<evidence type="ECO:0000313" key="2">
    <source>
        <dbReference type="Proteomes" id="UP000008898"/>
    </source>
</evidence>
<sequence>MIEKGCIISSPANKNIVCRLETAFDIIVTHEQRHFEQLKETYQLMAQQSSYKKQKKDALSCVPFYNRP</sequence>
<dbReference type="AlphaFoldDB" id="G0L8A7"/>
<dbReference type="STRING" id="63186.ZOBELLIA_3303"/>
<dbReference type="Proteomes" id="UP000008898">
    <property type="component" value="Chromosome"/>
</dbReference>